<evidence type="ECO:0000313" key="3">
    <source>
        <dbReference type="Proteomes" id="UP000714915"/>
    </source>
</evidence>
<sequence length="167" mass="18712">MLRLINCIWFAENNGEEAVNYYIETFNSAPGEYHKGEMGDITKSPKASEEISGIPAGSVMTAECKLDGANFMFLNGGPVEQFKLTGGVSFIVECETQEEIDHFWEKLSAVPEVEQCGWCTDKFGVTWQITPRILDELMKDSSKADRVTEVFMPMKKLNLEAIRKAGE</sequence>
<dbReference type="InterPro" id="IPR028973">
    <property type="entry name" value="PhnB-like"/>
</dbReference>
<reference evidence="2" key="2">
    <citation type="journal article" date="2021" name="Microbiome">
        <title>Successional dynamics and alternative stable states in a saline activated sludge microbial community over 9 years.</title>
        <authorList>
            <person name="Wang Y."/>
            <person name="Ye J."/>
            <person name="Ju F."/>
            <person name="Liu L."/>
            <person name="Boyd J.A."/>
            <person name="Deng Y."/>
            <person name="Parks D.H."/>
            <person name="Jiang X."/>
            <person name="Yin X."/>
            <person name="Woodcroft B.J."/>
            <person name="Tyson G.W."/>
            <person name="Hugenholtz P."/>
            <person name="Polz M.F."/>
            <person name="Zhang T."/>
        </authorList>
    </citation>
    <scope>NUCLEOTIDE SEQUENCE</scope>
    <source>
        <strain evidence="2">HKST-UBA09</strain>
    </source>
</reference>
<dbReference type="CDD" id="cd06588">
    <property type="entry name" value="PhnB_like"/>
    <property type="match status" value="1"/>
</dbReference>
<dbReference type="PIRSF" id="PIRSF021700">
    <property type="entry name" value="3_dmu_93_MTrfase"/>
    <property type="match status" value="1"/>
</dbReference>
<dbReference type="EMBL" id="JAGQLF010000014">
    <property type="protein sequence ID" value="MCA9386750.1"/>
    <property type="molecule type" value="Genomic_DNA"/>
</dbReference>
<comment type="caution">
    <text evidence="2">The sequence shown here is derived from an EMBL/GenBank/DDBJ whole genome shotgun (WGS) entry which is preliminary data.</text>
</comment>
<accession>A0A955L9S4</accession>
<dbReference type="Gene3D" id="3.10.180.10">
    <property type="entry name" value="2,3-Dihydroxybiphenyl 1,2-Dioxygenase, domain 1"/>
    <property type="match status" value="1"/>
</dbReference>
<feature type="domain" description="PhnB-like" evidence="1">
    <location>
        <begin position="4"/>
        <end position="130"/>
    </location>
</feature>
<name>A0A955L9S4_9BACT</name>
<dbReference type="InterPro" id="IPR009725">
    <property type="entry name" value="3_dmu_93_MTrfase"/>
</dbReference>
<dbReference type="Proteomes" id="UP000714915">
    <property type="component" value="Unassembled WGS sequence"/>
</dbReference>
<evidence type="ECO:0000313" key="2">
    <source>
        <dbReference type="EMBL" id="MCA9386750.1"/>
    </source>
</evidence>
<proteinExistence type="predicted"/>
<dbReference type="Pfam" id="PF06983">
    <property type="entry name" value="3-dmu-9_3-mt"/>
    <property type="match status" value="1"/>
</dbReference>
<dbReference type="SUPFAM" id="SSF54593">
    <property type="entry name" value="Glyoxalase/Bleomycin resistance protein/Dihydroxybiphenyl dioxygenase"/>
    <property type="match status" value="1"/>
</dbReference>
<protein>
    <submittedName>
        <fullName evidence="2">VOC family protein</fullName>
    </submittedName>
</protein>
<gene>
    <name evidence="2" type="ORF">KC669_01820</name>
</gene>
<evidence type="ECO:0000259" key="1">
    <source>
        <dbReference type="Pfam" id="PF06983"/>
    </source>
</evidence>
<organism evidence="2 3">
    <name type="scientific">Candidatus Dojkabacteria bacterium</name>
    <dbReference type="NCBI Taxonomy" id="2099670"/>
    <lineage>
        <taxon>Bacteria</taxon>
        <taxon>Candidatus Dojkabacteria</taxon>
    </lineage>
</organism>
<dbReference type="InterPro" id="IPR029068">
    <property type="entry name" value="Glyas_Bleomycin-R_OHBP_Dase"/>
</dbReference>
<reference evidence="2" key="1">
    <citation type="submission" date="2020-04" db="EMBL/GenBank/DDBJ databases">
        <authorList>
            <person name="Zhang T."/>
        </authorList>
    </citation>
    <scope>NUCLEOTIDE SEQUENCE</scope>
    <source>
        <strain evidence="2">HKST-UBA09</strain>
    </source>
</reference>
<dbReference type="PANTHER" id="PTHR33990">
    <property type="entry name" value="PROTEIN YJDN-RELATED"/>
    <property type="match status" value="1"/>
</dbReference>
<dbReference type="AlphaFoldDB" id="A0A955L9S4"/>